<dbReference type="EMBL" id="CP023563">
    <property type="protein sequence ID" value="ATG50423.1"/>
    <property type="molecule type" value="Genomic_DNA"/>
</dbReference>
<keyword evidence="4" id="KW-1185">Reference proteome</keyword>
<dbReference type="OrthoDB" id="9790818at2"/>
<dbReference type="SMART" id="SM00829">
    <property type="entry name" value="PKS_ER"/>
    <property type="match status" value="1"/>
</dbReference>
<protein>
    <submittedName>
        <fullName evidence="3">Quinone oxidoreductase</fullName>
    </submittedName>
</protein>
<reference evidence="4" key="1">
    <citation type="submission" date="2017-09" db="EMBL/GenBank/DDBJ databases">
        <title>Brachybacterium sp. VM2412.</title>
        <authorList>
            <person name="Tak E.J."/>
            <person name="Bae J.-W."/>
        </authorList>
    </citation>
    <scope>NUCLEOTIDE SEQUENCE [LARGE SCALE GENOMIC DNA]</scope>
    <source>
        <strain evidence="4">VM2412</strain>
    </source>
</reference>
<dbReference type="Proteomes" id="UP000218165">
    <property type="component" value="Chromosome"/>
</dbReference>
<dbReference type="Gene3D" id="3.90.180.10">
    <property type="entry name" value="Medium-chain alcohol dehydrogenases, catalytic domain"/>
    <property type="match status" value="1"/>
</dbReference>
<dbReference type="RefSeq" id="WP_096801563.1">
    <property type="nucleotide sequence ID" value="NZ_CP023563.1"/>
</dbReference>
<dbReference type="CDD" id="cd05289">
    <property type="entry name" value="MDR_like_2"/>
    <property type="match status" value="1"/>
</dbReference>
<dbReference type="SUPFAM" id="SSF50129">
    <property type="entry name" value="GroES-like"/>
    <property type="match status" value="1"/>
</dbReference>
<dbReference type="InterPro" id="IPR011032">
    <property type="entry name" value="GroES-like_sf"/>
</dbReference>
<dbReference type="Pfam" id="PF08240">
    <property type="entry name" value="ADH_N"/>
    <property type="match status" value="1"/>
</dbReference>
<organism evidence="3 4">
    <name type="scientific">Brachybacterium vulturis</name>
    <dbReference type="NCBI Taxonomy" id="2017484"/>
    <lineage>
        <taxon>Bacteria</taxon>
        <taxon>Bacillati</taxon>
        <taxon>Actinomycetota</taxon>
        <taxon>Actinomycetes</taxon>
        <taxon>Micrococcales</taxon>
        <taxon>Dermabacteraceae</taxon>
        <taxon>Brachybacterium</taxon>
    </lineage>
</organism>
<evidence type="ECO:0000313" key="4">
    <source>
        <dbReference type="Proteomes" id="UP000218165"/>
    </source>
</evidence>
<proteinExistence type="predicted"/>
<dbReference type="InterPro" id="IPR013154">
    <property type="entry name" value="ADH-like_N"/>
</dbReference>
<dbReference type="InterPro" id="IPR036291">
    <property type="entry name" value="NAD(P)-bd_dom_sf"/>
</dbReference>
<keyword evidence="1" id="KW-0521">NADP</keyword>
<dbReference type="Gene3D" id="3.40.50.720">
    <property type="entry name" value="NAD(P)-binding Rossmann-like Domain"/>
    <property type="match status" value="1"/>
</dbReference>
<dbReference type="PANTHER" id="PTHR44154:SF1">
    <property type="entry name" value="QUINONE OXIDOREDUCTASE"/>
    <property type="match status" value="1"/>
</dbReference>
<dbReference type="InterPro" id="IPR020843">
    <property type="entry name" value="ER"/>
</dbReference>
<sequence>MKAYLLTAPDSETITLTDVPVPEPGPGELLVRLQAIGVGIHDSYFLPPDAAGSLPIGIEGAGVVEEVGSEVAGRHRRGDRIAFVNVMQPKGGTWAEFAVVDVNSLILPIPEGLDMVQAAALPVAANTVLRALATIGDMPAGGRLFIAGGAGAIGTLALQVARRRGWQVAASASAHNHDFMRSLGAEMTVDYHDAGWVQEIRDWAPQGVDAALAVHPGTSADSMRVVKDGGSVITISGDSVPTERGITPVMIDYVADVRAELLAMLEDVATGAVHLEIERVHPFAEAAVALDRVRTRHVRGKLVLRL</sequence>
<name>A0A291GIR9_9MICO</name>
<dbReference type="PANTHER" id="PTHR44154">
    <property type="entry name" value="QUINONE OXIDOREDUCTASE"/>
    <property type="match status" value="1"/>
</dbReference>
<dbReference type="GO" id="GO:0016491">
    <property type="term" value="F:oxidoreductase activity"/>
    <property type="evidence" value="ECO:0007669"/>
    <property type="project" value="InterPro"/>
</dbReference>
<evidence type="ECO:0000313" key="3">
    <source>
        <dbReference type="EMBL" id="ATG50423.1"/>
    </source>
</evidence>
<accession>A0A291GIR9</accession>
<dbReference type="SUPFAM" id="SSF51735">
    <property type="entry name" value="NAD(P)-binding Rossmann-fold domains"/>
    <property type="match status" value="1"/>
</dbReference>
<feature type="domain" description="Enoyl reductase (ER)" evidence="2">
    <location>
        <begin position="10"/>
        <end position="304"/>
    </location>
</feature>
<dbReference type="KEGG" id="brz:CFK38_01945"/>
<evidence type="ECO:0000259" key="2">
    <source>
        <dbReference type="SMART" id="SM00829"/>
    </source>
</evidence>
<dbReference type="Pfam" id="PF13602">
    <property type="entry name" value="ADH_zinc_N_2"/>
    <property type="match status" value="1"/>
</dbReference>
<dbReference type="InterPro" id="IPR051603">
    <property type="entry name" value="Zinc-ADH_QOR/CCCR"/>
</dbReference>
<evidence type="ECO:0000256" key="1">
    <source>
        <dbReference type="ARBA" id="ARBA00022857"/>
    </source>
</evidence>
<dbReference type="AlphaFoldDB" id="A0A291GIR9"/>
<gene>
    <name evidence="3" type="ORF">CFK38_01945</name>
</gene>